<gene>
    <name evidence="1" type="ORF">BJ999_005052</name>
</gene>
<dbReference type="Proteomes" id="UP000591272">
    <property type="component" value="Unassembled WGS sequence"/>
</dbReference>
<comment type="caution">
    <text evidence="1">The sequence shown here is derived from an EMBL/GenBank/DDBJ whole genome shotgun (WGS) entry which is preliminary data.</text>
</comment>
<protein>
    <submittedName>
        <fullName evidence="1">Beta-galactosidase GanA</fullName>
    </submittedName>
</protein>
<evidence type="ECO:0000313" key="2">
    <source>
        <dbReference type="Proteomes" id="UP000591272"/>
    </source>
</evidence>
<name>A0A7Y9GE84_9ACTN</name>
<accession>A0A7Y9GE84</accession>
<organism evidence="1 2">
    <name type="scientific">Actinomadura citrea</name>
    <dbReference type="NCBI Taxonomy" id="46158"/>
    <lineage>
        <taxon>Bacteria</taxon>
        <taxon>Bacillati</taxon>
        <taxon>Actinomycetota</taxon>
        <taxon>Actinomycetes</taxon>
        <taxon>Streptosporangiales</taxon>
        <taxon>Thermomonosporaceae</taxon>
        <taxon>Actinomadura</taxon>
    </lineage>
</organism>
<evidence type="ECO:0000313" key="1">
    <source>
        <dbReference type="EMBL" id="NYE14756.1"/>
    </source>
</evidence>
<dbReference type="AlphaFoldDB" id="A0A7Y9GE84"/>
<dbReference type="EMBL" id="JACCBT010000001">
    <property type="protein sequence ID" value="NYE14756.1"/>
    <property type="molecule type" value="Genomic_DNA"/>
</dbReference>
<proteinExistence type="predicted"/>
<reference evidence="1 2" key="1">
    <citation type="submission" date="2020-07" db="EMBL/GenBank/DDBJ databases">
        <title>Sequencing the genomes of 1000 actinobacteria strains.</title>
        <authorList>
            <person name="Klenk H.-P."/>
        </authorList>
    </citation>
    <scope>NUCLEOTIDE SEQUENCE [LARGE SCALE GENOMIC DNA]</scope>
    <source>
        <strain evidence="1 2">DSM 43461</strain>
    </source>
</reference>
<sequence length="68" mass="7467">MTVSQESDGEGHAVFVGAVYVNRWWVARADGAPATRHGGLIPEFLSEEGTPMRDAAVTLARVREAQWR</sequence>
<keyword evidence="2" id="KW-1185">Reference proteome</keyword>